<dbReference type="InterPro" id="IPR050173">
    <property type="entry name" value="ABC_transporter_C-like"/>
</dbReference>
<protein>
    <recommendedName>
        <fullName evidence="9">ABC transmembrane type-1 domain-containing protein</fullName>
    </recommendedName>
</protein>
<keyword evidence="1 6" id="KW-0812">Transmembrane</keyword>
<keyword evidence="2" id="KW-0547">Nucleotide-binding</keyword>
<dbReference type="AlphaFoldDB" id="A0A5C7HGM1"/>
<evidence type="ECO:0000313" key="7">
    <source>
        <dbReference type="EMBL" id="TXG56114.1"/>
    </source>
</evidence>
<keyword evidence="5 6" id="KW-0472">Membrane</keyword>
<dbReference type="EMBL" id="VAHF01000008">
    <property type="protein sequence ID" value="TXG56114.1"/>
    <property type="molecule type" value="Genomic_DNA"/>
</dbReference>
<dbReference type="GO" id="GO:0042626">
    <property type="term" value="F:ATPase-coupled transmembrane transporter activity"/>
    <property type="evidence" value="ECO:0007669"/>
    <property type="project" value="TreeGrafter"/>
</dbReference>
<evidence type="ECO:0000313" key="8">
    <source>
        <dbReference type="Proteomes" id="UP000323000"/>
    </source>
</evidence>
<dbReference type="GO" id="GO:0016020">
    <property type="term" value="C:membrane"/>
    <property type="evidence" value="ECO:0007669"/>
    <property type="project" value="InterPro"/>
</dbReference>
<sequence length="223" mass="24677">MILQLRETEGDPLKKYLYTSSAVAFLFWASPALISAVTFGVCILLKTPLTSGTVLSAVTTFRVLQNLPELISLMTQTKVPFDRIQEFIREEDQMKTIPDHASMSSKMSHGAVIREDCVLVMKDGKIVQSGKFEDLIANPNGQLVKQMTVHIQSLDQVKPPQEDNSLPMLLPIQLFLALVILGRNLGAVPSIAALFATILVMVSNTPLVNKQKKFHSKLMEAKD</sequence>
<dbReference type="PANTHER" id="PTHR24223:SF222">
    <property type="entry name" value="OS01G0902100 PROTEIN"/>
    <property type="match status" value="1"/>
</dbReference>
<feature type="transmembrane region" description="Helical" evidence="6">
    <location>
        <begin position="22"/>
        <end position="45"/>
    </location>
</feature>
<keyword evidence="4 6" id="KW-1133">Transmembrane helix</keyword>
<keyword evidence="8" id="KW-1185">Reference proteome</keyword>
<gene>
    <name evidence="7" type="ORF">EZV62_017427</name>
</gene>
<organism evidence="7 8">
    <name type="scientific">Acer yangbiense</name>
    <dbReference type="NCBI Taxonomy" id="1000413"/>
    <lineage>
        <taxon>Eukaryota</taxon>
        <taxon>Viridiplantae</taxon>
        <taxon>Streptophyta</taxon>
        <taxon>Embryophyta</taxon>
        <taxon>Tracheophyta</taxon>
        <taxon>Spermatophyta</taxon>
        <taxon>Magnoliopsida</taxon>
        <taxon>eudicotyledons</taxon>
        <taxon>Gunneridae</taxon>
        <taxon>Pentapetalae</taxon>
        <taxon>rosids</taxon>
        <taxon>malvids</taxon>
        <taxon>Sapindales</taxon>
        <taxon>Sapindaceae</taxon>
        <taxon>Hippocastanoideae</taxon>
        <taxon>Acereae</taxon>
        <taxon>Acer</taxon>
    </lineage>
</organism>
<evidence type="ECO:0000256" key="2">
    <source>
        <dbReference type="ARBA" id="ARBA00022741"/>
    </source>
</evidence>
<evidence type="ECO:0000256" key="1">
    <source>
        <dbReference type="ARBA" id="ARBA00022692"/>
    </source>
</evidence>
<dbReference type="InterPro" id="IPR036640">
    <property type="entry name" value="ABC1_TM_sf"/>
</dbReference>
<proteinExistence type="predicted"/>
<evidence type="ECO:0000256" key="5">
    <source>
        <dbReference type="ARBA" id="ARBA00023136"/>
    </source>
</evidence>
<reference evidence="8" key="1">
    <citation type="journal article" date="2019" name="Gigascience">
        <title>De novo genome assembly of the endangered Acer yangbiense, a plant species with extremely small populations endemic to Yunnan Province, China.</title>
        <authorList>
            <person name="Yang J."/>
            <person name="Wariss H.M."/>
            <person name="Tao L."/>
            <person name="Zhang R."/>
            <person name="Yun Q."/>
            <person name="Hollingsworth P."/>
            <person name="Dao Z."/>
            <person name="Luo G."/>
            <person name="Guo H."/>
            <person name="Ma Y."/>
            <person name="Sun W."/>
        </authorList>
    </citation>
    <scope>NUCLEOTIDE SEQUENCE [LARGE SCALE GENOMIC DNA]</scope>
    <source>
        <strain evidence="8">cv. Malutang</strain>
    </source>
</reference>
<dbReference type="PANTHER" id="PTHR24223">
    <property type="entry name" value="ATP-BINDING CASSETTE SUB-FAMILY C"/>
    <property type="match status" value="1"/>
</dbReference>
<dbReference type="Proteomes" id="UP000323000">
    <property type="component" value="Chromosome 8"/>
</dbReference>
<accession>A0A5C7HGM1</accession>
<keyword evidence="3" id="KW-0067">ATP-binding</keyword>
<dbReference type="Gene3D" id="1.20.1560.10">
    <property type="entry name" value="ABC transporter type 1, transmembrane domain"/>
    <property type="match status" value="1"/>
</dbReference>
<evidence type="ECO:0008006" key="9">
    <source>
        <dbReference type="Google" id="ProtNLM"/>
    </source>
</evidence>
<name>A0A5C7HGM1_9ROSI</name>
<comment type="caution">
    <text evidence="7">The sequence shown here is derived from an EMBL/GenBank/DDBJ whole genome shotgun (WGS) entry which is preliminary data.</text>
</comment>
<feature type="transmembrane region" description="Helical" evidence="6">
    <location>
        <begin position="191"/>
        <end position="209"/>
    </location>
</feature>
<evidence type="ECO:0000256" key="6">
    <source>
        <dbReference type="SAM" id="Phobius"/>
    </source>
</evidence>
<dbReference type="OrthoDB" id="1690065at2759"/>
<evidence type="ECO:0000256" key="3">
    <source>
        <dbReference type="ARBA" id="ARBA00022840"/>
    </source>
</evidence>
<evidence type="ECO:0000256" key="4">
    <source>
        <dbReference type="ARBA" id="ARBA00022989"/>
    </source>
</evidence>
<dbReference type="GO" id="GO:0005524">
    <property type="term" value="F:ATP binding"/>
    <property type="evidence" value="ECO:0007669"/>
    <property type="project" value="UniProtKB-KW"/>
</dbReference>